<feature type="region of interest" description="Disordered" evidence="1">
    <location>
        <begin position="97"/>
        <end position="117"/>
    </location>
</feature>
<dbReference type="EMBL" id="KV425555">
    <property type="protein sequence ID" value="KZT29120.1"/>
    <property type="molecule type" value="Genomic_DNA"/>
</dbReference>
<feature type="region of interest" description="Disordered" evidence="1">
    <location>
        <begin position="213"/>
        <end position="251"/>
    </location>
</feature>
<organism evidence="2 3">
    <name type="scientific">Neolentinus lepideus HHB14362 ss-1</name>
    <dbReference type="NCBI Taxonomy" id="1314782"/>
    <lineage>
        <taxon>Eukaryota</taxon>
        <taxon>Fungi</taxon>
        <taxon>Dikarya</taxon>
        <taxon>Basidiomycota</taxon>
        <taxon>Agaricomycotina</taxon>
        <taxon>Agaricomycetes</taxon>
        <taxon>Gloeophyllales</taxon>
        <taxon>Gloeophyllaceae</taxon>
        <taxon>Neolentinus</taxon>
    </lineage>
</organism>
<feature type="compositionally biased region" description="Polar residues" evidence="1">
    <location>
        <begin position="213"/>
        <end position="239"/>
    </location>
</feature>
<evidence type="ECO:0000313" key="3">
    <source>
        <dbReference type="Proteomes" id="UP000076761"/>
    </source>
</evidence>
<sequence length="360" mass="39762">MFKYGLSHLERPLLMHYQTASQAAKAKETRDSIPPPTPLLVSEVDLENPFDDQMGVSSQPLRETDRTDALPLTFTFSNNSIATFSTVDSYVPLMRRSADNEDPDRSNEYLTPEASSPPNVTVLPFTGIRLSGEDVVHCQVHDPVNVDVEALTSRNHPLIIGKLPEFLVRDRGLDRTQLSLSATLGTVSAFCTSYRGIMDPTLTQRAVGKPTCGQASESETLNLRPSTSTPNTLRSTSIASAHESRSGHQPKLIADHVFPRRKLCGIRKPGPDFMRYEKLNCITLEVITGMSAINHCQFQGNVHWHLQEAAKAVHEPMDRTDGSLKNPEWALGTVFGIVIVVENGNRGVQKARHEGAQCIR</sequence>
<evidence type="ECO:0000313" key="2">
    <source>
        <dbReference type="EMBL" id="KZT29120.1"/>
    </source>
</evidence>
<name>A0A165V3W7_9AGAM</name>
<gene>
    <name evidence="2" type="ORF">NEOLEDRAFT_1220342</name>
</gene>
<accession>A0A165V3W7</accession>
<keyword evidence="3" id="KW-1185">Reference proteome</keyword>
<feature type="compositionally biased region" description="Basic and acidic residues" evidence="1">
    <location>
        <begin position="97"/>
        <end position="107"/>
    </location>
</feature>
<dbReference type="InParanoid" id="A0A165V3W7"/>
<dbReference type="AlphaFoldDB" id="A0A165V3W7"/>
<proteinExistence type="predicted"/>
<reference evidence="2 3" key="1">
    <citation type="journal article" date="2016" name="Mol. Biol. Evol.">
        <title>Comparative Genomics of Early-Diverging Mushroom-Forming Fungi Provides Insights into the Origins of Lignocellulose Decay Capabilities.</title>
        <authorList>
            <person name="Nagy L.G."/>
            <person name="Riley R."/>
            <person name="Tritt A."/>
            <person name="Adam C."/>
            <person name="Daum C."/>
            <person name="Floudas D."/>
            <person name="Sun H."/>
            <person name="Yadav J.S."/>
            <person name="Pangilinan J."/>
            <person name="Larsson K.H."/>
            <person name="Matsuura K."/>
            <person name="Barry K."/>
            <person name="Labutti K."/>
            <person name="Kuo R."/>
            <person name="Ohm R.A."/>
            <person name="Bhattacharya S.S."/>
            <person name="Shirouzu T."/>
            <person name="Yoshinaga Y."/>
            <person name="Martin F.M."/>
            <person name="Grigoriev I.V."/>
            <person name="Hibbett D.S."/>
        </authorList>
    </citation>
    <scope>NUCLEOTIDE SEQUENCE [LARGE SCALE GENOMIC DNA]</scope>
    <source>
        <strain evidence="2 3">HHB14362 ss-1</strain>
    </source>
</reference>
<protein>
    <submittedName>
        <fullName evidence="2">Uncharacterized protein</fullName>
    </submittedName>
</protein>
<evidence type="ECO:0000256" key="1">
    <source>
        <dbReference type="SAM" id="MobiDB-lite"/>
    </source>
</evidence>
<dbReference type="Proteomes" id="UP000076761">
    <property type="component" value="Unassembled WGS sequence"/>
</dbReference>